<evidence type="ECO:0000256" key="5">
    <source>
        <dbReference type="SAM" id="MobiDB-lite"/>
    </source>
</evidence>
<evidence type="ECO:0000256" key="1">
    <source>
        <dbReference type="ARBA" id="ARBA00023015"/>
    </source>
</evidence>
<evidence type="ECO:0000256" key="4">
    <source>
        <dbReference type="ARBA" id="ARBA00023242"/>
    </source>
</evidence>
<dbReference type="InterPro" id="IPR036864">
    <property type="entry name" value="Zn2-C6_fun-type_DNA-bd_sf"/>
</dbReference>
<dbReference type="PROSITE" id="PS50048">
    <property type="entry name" value="ZN2_CY6_FUNGAL_2"/>
    <property type="match status" value="1"/>
</dbReference>
<dbReference type="InterPro" id="IPR052400">
    <property type="entry name" value="Zn2-C6_fungal_TF"/>
</dbReference>
<dbReference type="SUPFAM" id="SSF57701">
    <property type="entry name" value="Zn2/Cys6 DNA-binding domain"/>
    <property type="match status" value="1"/>
</dbReference>
<sequence>MGPRRSHRKSRNGCPECKTRRLKCDERYPCTNCSKHGIPCSYAGPMEGHADTPASSASPATHSQPHFQPHIYPQSQAMTNTPSYRGDRGEFPWGITSADIALDSEDRWDIIGVFPSTPGTSAQHAEDWGLDLELMHHYCSVTCSTMTGREDARHVWRVVFPMEGYSNRYVMHGILAIAALHKAYLYPAQKVKYVKAAAHHLAVGLKEFRELVASPVDPENWQPVFCFASMISVHLSVVPIRLGVDRWPDPIYNMVELFASIRGFQEIMQSFLRSLRKTQLAPLVNSIYLEDEMLIPSPATVSQSLLPPDIWDQVSSLQNFIDEYRFPETHATNPPTLATQDHSGPPKDYQTALNFFKVCARQIELAGPHLEAGMVYMWAYPLTKRYHDDLKSHQPVALVLLAHYCVLLKLIDKFWYIDDMGRQLFGDIEKNMHPGFREWLVWPKRWVFGK</sequence>
<feature type="domain" description="Zn(2)-C6 fungal-type" evidence="6">
    <location>
        <begin position="13"/>
        <end position="42"/>
    </location>
</feature>
<evidence type="ECO:0000256" key="2">
    <source>
        <dbReference type="ARBA" id="ARBA00023125"/>
    </source>
</evidence>
<dbReference type="Proteomes" id="UP001147747">
    <property type="component" value="Unassembled WGS sequence"/>
</dbReference>
<feature type="compositionally biased region" description="Low complexity" evidence="5">
    <location>
        <begin position="51"/>
        <end position="63"/>
    </location>
</feature>
<keyword evidence="4" id="KW-0539">Nucleus</keyword>
<feature type="region of interest" description="Disordered" evidence="5">
    <location>
        <begin position="49"/>
        <end position="86"/>
    </location>
</feature>
<dbReference type="EMBL" id="JAPZBU010000008">
    <property type="protein sequence ID" value="KAJ5391478.1"/>
    <property type="molecule type" value="Genomic_DNA"/>
</dbReference>
<keyword evidence="8" id="KW-1185">Reference proteome</keyword>
<proteinExistence type="predicted"/>
<keyword evidence="3" id="KW-0804">Transcription</keyword>
<reference evidence="7" key="2">
    <citation type="journal article" date="2023" name="IMA Fungus">
        <title>Comparative genomic study of the Penicillium genus elucidates a diverse pangenome and 15 lateral gene transfer events.</title>
        <authorList>
            <person name="Petersen C."/>
            <person name="Sorensen T."/>
            <person name="Nielsen M.R."/>
            <person name="Sondergaard T.E."/>
            <person name="Sorensen J.L."/>
            <person name="Fitzpatrick D.A."/>
            <person name="Frisvad J.C."/>
            <person name="Nielsen K.L."/>
        </authorList>
    </citation>
    <scope>NUCLEOTIDE SEQUENCE</scope>
    <source>
        <strain evidence="7">IBT 29677</strain>
    </source>
</reference>
<dbReference type="SMART" id="SM00066">
    <property type="entry name" value="GAL4"/>
    <property type="match status" value="1"/>
</dbReference>
<accession>A0A9X0B812</accession>
<dbReference type="Pfam" id="PF11951">
    <property type="entry name" value="Fungal_trans_2"/>
    <property type="match status" value="1"/>
</dbReference>
<dbReference type="Gene3D" id="4.10.240.10">
    <property type="entry name" value="Zn(2)-C6 fungal-type DNA-binding domain"/>
    <property type="match status" value="1"/>
</dbReference>
<dbReference type="GO" id="GO:0000981">
    <property type="term" value="F:DNA-binding transcription factor activity, RNA polymerase II-specific"/>
    <property type="evidence" value="ECO:0007669"/>
    <property type="project" value="InterPro"/>
</dbReference>
<dbReference type="PANTHER" id="PTHR47657:SF14">
    <property type="entry name" value="ZN(2)-C6 FUNGAL-TYPE DOMAIN-CONTAINING PROTEIN"/>
    <property type="match status" value="1"/>
</dbReference>
<dbReference type="GeneID" id="81370585"/>
<gene>
    <name evidence="7" type="ORF">N7509_006968</name>
</gene>
<evidence type="ECO:0000313" key="7">
    <source>
        <dbReference type="EMBL" id="KAJ5391478.1"/>
    </source>
</evidence>
<name>A0A9X0B812_9EURO</name>
<dbReference type="CDD" id="cd00067">
    <property type="entry name" value="GAL4"/>
    <property type="match status" value="1"/>
</dbReference>
<dbReference type="InterPro" id="IPR021858">
    <property type="entry name" value="Fun_TF"/>
</dbReference>
<dbReference type="GO" id="GO:0003677">
    <property type="term" value="F:DNA binding"/>
    <property type="evidence" value="ECO:0007669"/>
    <property type="project" value="UniProtKB-KW"/>
</dbReference>
<dbReference type="GO" id="GO:0008270">
    <property type="term" value="F:zinc ion binding"/>
    <property type="evidence" value="ECO:0007669"/>
    <property type="project" value="InterPro"/>
</dbReference>
<dbReference type="AlphaFoldDB" id="A0A9X0B812"/>
<dbReference type="Pfam" id="PF00172">
    <property type="entry name" value="Zn_clus"/>
    <property type="match status" value="1"/>
</dbReference>
<dbReference type="OrthoDB" id="5350673at2759"/>
<dbReference type="PANTHER" id="PTHR47657">
    <property type="entry name" value="STEROL REGULATORY ELEMENT-BINDING PROTEIN ECM22"/>
    <property type="match status" value="1"/>
</dbReference>
<evidence type="ECO:0000259" key="6">
    <source>
        <dbReference type="PROSITE" id="PS50048"/>
    </source>
</evidence>
<dbReference type="RefSeq" id="XP_056487156.1">
    <property type="nucleotide sequence ID" value="XM_056631605.1"/>
</dbReference>
<comment type="caution">
    <text evidence="7">The sequence shown here is derived from an EMBL/GenBank/DDBJ whole genome shotgun (WGS) entry which is preliminary data.</text>
</comment>
<keyword evidence="2" id="KW-0238">DNA-binding</keyword>
<evidence type="ECO:0000256" key="3">
    <source>
        <dbReference type="ARBA" id="ARBA00023163"/>
    </source>
</evidence>
<reference evidence="7" key="1">
    <citation type="submission" date="2022-12" db="EMBL/GenBank/DDBJ databases">
        <authorList>
            <person name="Petersen C."/>
        </authorList>
    </citation>
    <scope>NUCLEOTIDE SEQUENCE</scope>
    <source>
        <strain evidence="7">IBT 29677</strain>
    </source>
</reference>
<protein>
    <recommendedName>
        <fullName evidence="6">Zn(2)-C6 fungal-type domain-containing protein</fullName>
    </recommendedName>
</protein>
<feature type="compositionally biased region" description="Polar residues" evidence="5">
    <location>
        <begin position="73"/>
        <end position="83"/>
    </location>
</feature>
<evidence type="ECO:0000313" key="8">
    <source>
        <dbReference type="Proteomes" id="UP001147747"/>
    </source>
</evidence>
<dbReference type="InterPro" id="IPR001138">
    <property type="entry name" value="Zn2Cys6_DnaBD"/>
</dbReference>
<organism evidence="7 8">
    <name type="scientific">Penicillium cosmopolitanum</name>
    <dbReference type="NCBI Taxonomy" id="1131564"/>
    <lineage>
        <taxon>Eukaryota</taxon>
        <taxon>Fungi</taxon>
        <taxon>Dikarya</taxon>
        <taxon>Ascomycota</taxon>
        <taxon>Pezizomycotina</taxon>
        <taxon>Eurotiomycetes</taxon>
        <taxon>Eurotiomycetidae</taxon>
        <taxon>Eurotiales</taxon>
        <taxon>Aspergillaceae</taxon>
        <taxon>Penicillium</taxon>
    </lineage>
</organism>
<dbReference type="PROSITE" id="PS00463">
    <property type="entry name" value="ZN2_CY6_FUNGAL_1"/>
    <property type="match status" value="1"/>
</dbReference>
<keyword evidence="1" id="KW-0805">Transcription regulation</keyword>